<evidence type="ECO:0000313" key="2">
    <source>
        <dbReference type="Proteomes" id="UP000018201"/>
    </source>
</evidence>
<dbReference type="Proteomes" id="UP000018201">
    <property type="component" value="Unassembled WGS sequence"/>
</dbReference>
<keyword evidence="2" id="KW-1185">Reference proteome</keyword>
<reference evidence="1" key="1">
    <citation type="submission" date="2013-10" db="EMBL/GenBank/DDBJ databases">
        <title>Genomic analysis of the causative agents of coccidiosis in chickens.</title>
        <authorList>
            <person name="Reid A.J."/>
            <person name="Blake D."/>
            <person name="Billington K."/>
            <person name="Browne H."/>
            <person name="Dunn M."/>
            <person name="Hung S."/>
            <person name="Kawahara F."/>
            <person name="Miranda-Saavedra D."/>
            <person name="Mourier T."/>
            <person name="Nagra H."/>
            <person name="Otto T.D."/>
            <person name="Rawlings N."/>
            <person name="Sanchez A."/>
            <person name="Sanders M."/>
            <person name="Subramaniam C."/>
            <person name="Tay Y."/>
            <person name="Dear P."/>
            <person name="Doerig C."/>
            <person name="Gruber A."/>
            <person name="Parkinson J."/>
            <person name="Shirley M."/>
            <person name="Wan K.L."/>
            <person name="Berriman M."/>
            <person name="Tomley F."/>
            <person name="Pain A."/>
        </authorList>
    </citation>
    <scope>NUCLEOTIDE SEQUENCE [LARGE SCALE GENOMIC DNA]</scope>
    <source>
        <strain evidence="1">Houghton</strain>
    </source>
</reference>
<accession>U6H362</accession>
<sequence length="67" mass="7225">MAGGDSETVESLQPLLRAGYYSLNGLDLTSKKPSQFFQEEELLAGLSQHTGPAFVTATSIPVFMFVT</sequence>
<name>U6H362_9EIME</name>
<protein>
    <submittedName>
        <fullName evidence="1">Uncharacterized protein</fullName>
    </submittedName>
</protein>
<dbReference type="VEuPathDB" id="ToxoDB:EPH_0065340"/>
<proteinExistence type="predicted"/>
<reference evidence="1" key="2">
    <citation type="submission" date="2013-10" db="EMBL/GenBank/DDBJ databases">
        <authorList>
            <person name="Aslett M."/>
        </authorList>
    </citation>
    <scope>NUCLEOTIDE SEQUENCE [LARGE SCALE GENOMIC DNA]</scope>
    <source>
        <strain evidence="1">Houghton</strain>
    </source>
</reference>
<dbReference type="EMBL" id="HG694493">
    <property type="protein sequence ID" value="CDI85913.1"/>
    <property type="molecule type" value="Genomic_DNA"/>
</dbReference>
<evidence type="ECO:0000313" key="1">
    <source>
        <dbReference type="EMBL" id="CDI85913.1"/>
    </source>
</evidence>
<organism evidence="1 2">
    <name type="scientific">Eimeria praecox</name>
    <dbReference type="NCBI Taxonomy" id="51316"/>
    <lineage>
        <taxon>Eukaryota</taxon>
        <taxon>Sar</taxon>
        <taxon>Alveolata</taxon>
        <taxon>Apicomplexa</taxon>
        <taxon>Conoidasida</taxon>
        <taxon>Coccidia</taxon>
        <taxon>Eucoccidiorida</taxon>
        <taxon>Eimeriorina</taxon>
        <taxon>Eimeriidae</taxon>
        <taxon>Eimeria</taxon>
    </lineage>
</organism>
<gene>
    <name evidence="1" type="ORF">EPH_0065340</name>
</gene>
<dbReference type="AlphaFoldDB" id="U6H362"/>